<dbReference type="EMBL" id="CP000804">
    <property type="protein sequence ID" value="ABU59516.1"/>
    <property type="molecule type" value="Genomic_DNA"/>
</dbReference>
<dbReference type="GO" id="GO:0003991">
    <property type="term" value="F:acetylglutamate kinase activity"/>
    <property type="evidence" value="ECO:0007669"/>
    <property type="project" value="TreeGrafter"/>
</dbReference>
<dbReference type="PANTHER" id="PTHR23342:SF20">
    <property type="entry name" value="[LYSW]-AMINOADIPATE KINASE"/>
    <property type="match status" value="1"/>
</dbReference>
<keyword evidence="11" id="KW-1185">Reference proteome</keyword>
<evidence type="ECO:0000259" key="9">
    <source>
        <dbReference type="Pfam" id="PF00696"/>
    </source>
</evidence>
<dbReference type="NCBIfam" id="NF010659">
    <property type="entry name" value="PRK14058.1-1"/>
    <property type="match status" value="1"/>
</dbReference>
<dbReference type="PIRSF" id="PIRSF000728">
    <property type="entry name" value="NAGK"/>
    <property type="match status" value="1"/>
</dbReference>
<dbReference type="NCBIfam" id="TIGR00761">
    <property type="entry name" value="argB"/>
    <property type="match status" value="1"/>
</dbReference>
<evidence type="ECO:0000256" key="2">
    <source>
        <dbReference type="ARBA" id="ARBA00022605"/>
    </source>
</evidence>
<dbReference type="PANTHER" id="PTHR23342">
    <property type="entry name" value="N-ACETYLGLUTAMATE SYNTHASE"/>
    <property type="match status" value="1"/>
</dbReference>
<comment type="subcellular location">
    <subcellularLocation>
        <location evidence="8">Cytoplasm</location>
    </subcellularLocation>
</comment>
<dbReference type="Gene3D" id="3.40.1160.10">
    <property type="entry name" value="Acetylglutamate kinase-like"/>
    <property type="match status" value="1"/>
</dbReference>
<dbReference type="eggNOG" id="COG0548">
    <property type="taxonomic scope" value="Bacteria"/>
</dbReference>
<keyword evidence="6 8" id="KW-0067">ATP-binding</keyword>
<dbReference type="InterPro" id="IPR037529">
    <property type="entry name" value="LysZ"/>
</dbReference>
<dbReference type="GO" id="GO:0005737">
    <property type="term" value="C:cytoplasm"/>
    <property type="evidence" value="ECO:0007669"/>
    <property type="project" value="UniProtKB-SubCell"/>
</dbReference>
<evidence type="ECO:0000256" key="4">
    <source>
        <dbReference type="ARBA" id="ARBA00022741"/>
    </source>
</evidence>
<dbReference type="PRINTS" id="PR00474">
    <property type="entry name" value="GLU5KINASE"/>
</dbReference>
<evidence type="ECO:0000256" key="8">
    <source>
        <dbReference type="HAMAP-Rule" id="MF_02082"/>
    </source>
</evidence>
<keyword evidence="4 8" id="KW-0547">Nucleotide-binding</keyword>
<feature type="domain" description="Aspartate/glutamate/uridylate kinase" evidence="9">
    <location>
        <begin position="1"/>
        <end position="246"/>
    </location>
</feature>
<organism evidence="10 11">
    <name type="scientific">Roseiflexus castenholzii (strain DSM 13941 / HLO8)</name>
    <dbReference type="NCBI Taxonomy" id="383372"/>
    <lineage>
        <taxon>Bacteria</taxon>
        <taxon>Bacillati</taxon>
        <taxon>Chloroflexota</taxon>
        <taxon>Chloroflexia</taxon>
        <taxon>Chloroflexales</taxon>
        <taxon>Roseiflexineae</taxon>
        <taxon>Roseiflexaceae</taxon>
        <taxon>Roseiflexus</taxon>
    </lineage>
</organism>
<evidence type="ECO:0000256" key="6">
    <source>
        <dbReference type="ARBA" id="ARBA00022840"/>
    </source>
</evidence>
<sequence length="267" mass="28078">MIVVKVGGGAGIAYDALCADLATLTRAGQRLVLVHGGSHETNTLAERLGHPPRFVTSPSGYTSRYTDRATLELFLMATAGKVNKVIVERLQHLGVNAIGLSGLDGRLLEGQRKAVIRIVEDGKQKVLRDDWTGTVEKVNTHLLTLLLNAGFLPVIAPIAASDAGEALNVDGDRAAAAIAAALGANTLILLTNVPGLLRAFPDESTLVRHIPRADIEEYLPLAQGRMKKKILGASEALAQGVGRVILGDARVAEPITRALAGEGTVIV</sequence>
<dbReference type="NCBIfam" id="NF010661">
    <property type="entry name" value="PRK14058.1-3"/>
    <property type="match status" value="1"/>
</dbReference>
<comment type="caution">
    <text evidence="8">Lacks conserved residue(s) required for the propagation of feature annotation.</text>
</comment>
<dbReference type="HOGENOM" id="CLU_053680_2_1_0"/>
<evidence type="ECO:0000256" key="3">
    <source>
        <dbReference type="ARBA" id="ARBA00022679"/>
    </source>
</evidence>
<dbReference type="GO" id="GO:0019878">
    <property type="term" value="P:lysine biosynthetic process via aminoadipic acid"/>
    <property type="evidence" value="ECO:0007669"/>
    <property type="project" value="UniProtKB-UniRule"/>
</dbReference>
<keyword evidence="2 8" id="KW-0028">Amino-acid biosynthesis</keyword>
<evidence type="ECO:0000256" key="1">
    <source>
        <dbReference type="ARBA" id="ARBA00022490"/>
    </source>
</evidence>
<keyword evidence="1 8" id="KW-0963">Cytoplasm</keyword>
<evidence type="ECO:0000256" key="5">
    <source>
        <dbReference type="ARBA" id="ARBA00022777"/>
    </source>
</evidence>
<feature type="binding site" evidence="8">
    <location>
        <position position="168"/>
    </location>
    <ligand>
        <name>substrate</name>
    </ligand>
</feature>
<protein>
    <recommendedName>
        <fullName evidence="8">Putative [LysW]-aminoadipate kinase</fullName>
        <ecNumber evidence="8">2.7.2.17</ecNumber>
    </recommendedName>
</protein>
<gene>
    <name evidence="8" type="primary">lysZ</name>
    <name evidence="10" type="ordered locus">Rcas_3466</name>
</gene>
<evidence type="ECO:0000256" key="7">
    <source>
        <dbReference type="ARBA" id="ARBA00023154"/>
    </source>
</evidence>
<accession>A7NPM0</accession>
<comment type="function">
    <text evidence="8">Catalyzes the phosphorylation of LysW-gamma-alpha-aminoadipate.</text>
</comment>
<dbReference type="InterPro" id="IPR001048">
    <property type="entry name" value="Asp/Glu/Uridylate_kinase"/>
</dbReference>
<dbReference type="NCBIfam" id="NF010662">
    <property type="entry name" value="PRK14058.1-4"/>
    <property type="match status" value="1"/>
</dbReference>
<dbReference type="AlphaFoldDB" id="A7NPM0"/>
<name>A7NPM0_ROSCS</name>
<dbReference type="GO" id="GO:0005524">
    <property type="term" value="F:ATP binding"/>
    <property type="evidence" value="ECO:0007669"/>
    <property type="project" value="UniProtKB-KW"/>
</dbReference>
<dbReference type="SUPFAM" id="SSF53633">
    <property type="entry name" value="Carbamate kinase-like"/>
    <property type="match status" value="1"/>
</dbReference>
<dbReference type="HAMAP" id="MF_02082">
    <property type="entry name" value="LysZ"/>
    <property type="match status" value="1"/>
</dbReference>
<proteinExistence type="inferred from homology"/>
<feature type="site" description="Transition state stabilizer" evidence="8">
    <location>
        <position position="229"/>
    </location>
</feature>
<dbReference type="GO" id="GO:0043744">
    <property type="term" value="F:N2-acetyl-L-aminoadipate kinase activity"/>
    <property type="evidence" value="ECO:0007669"/>
    <property type="project" value="RHEA"/>
</dbReference>
<dbReference type="GO" id="GO:0006526">
    <property type="term" value="P:L-arginine biosynthetic process"/>
    <property type="evidence" value="ECO:0007669"/>
    <property type="project" value="TreeGrafter"/>
</dbReference>
<dbReference type="KEGG" id="rca:Rcas_3466"/>
<dbReference type="UniPathway" id="UPA00033">
    <property type="reaction ID" value="UER00036"/>
</dbReference>
<reference evidence="10 11" key="1">
    <citation type="submission" date="2007-08" db="EMBL/GenBank/DDBJ databases">
        <title>Complete sequence of Roseiflexus castenholzii DSM 13941.</title>
        <authorList>
            <consortium name="US DOE Joint Genome Institute"/>
            <person name="Copeland A."/>
            <person name="Lucas S."/>
            <person name="Lapidus A."/>
            <person name="Barry K."/>
            <person name="Glavina del Rio T."/>
            <person name="Dalin E."/>
            <person name="Tice H."/>
            <person name="Pitluck S."/>
            <person name="Thompson L.S."/>
            <person name="Brettin T."/>
            <person name="Bruce D."/>
            <person name="Detter J.C."/>
            <person name="Han C."/>
            <person name="Tapia R."/>
            <person name="Schmutz J."/>
            <person name="Larimer F."/>
            <person name="Land M."/>
            <person name="Hauser L."/>
            <person name="Kyrpides N."/>
            <person name="Mikhailova N."/>
            <person name="Bryant D.A."/>
            <person name="Hanada S."/>
            <person name="Tsukatani Y."/>
            <person name="Richardson P."/>
        </authorList>
    </citation>
    <scope>NUCLEOTIDE SEQUENCE [LARGE SCALE GENOMIC DNA]</scope>
    <source>
        <strain evidence="11">DSM 13941 / HLO8</strain>
    </source>
</reference>
<comment type="catalytic activity">
    <reaction evidence="8">
        <text>[amino-group carrier protein]-C-terminal-N-(1,4-dicarboxybutan-1-yl)-L-glutamine + ATP = [amino-group carrier protein]-C-terminal-N-(1-carboxy-5-phosphooxy-5-oxopentan-1-yl)-L-glutamine + ADP</text>
        <dbReference type="Rhea" id="RHEA:41944"/>
        <dbReference type="Rhea" id="RHEA-COMP:9694"/>
        <dbReference type="Rhea" id="RHEA-COMP:9712"/>
        <dbReference type="ChEBI" id="CHEBI:30616"/>
        <dbReference type="ChEBI" id="CHEBI:78499"/>
        <dbReference type="ChEBI" id="CHEBI:78503"/>
        <dbReference type="ChEBI" id="CHEBI:456216"/>
        <dbReference type="EC" id="2.7.2.17"/>
    </reaction>
</comment>
<keyword evidence="3 8" id="KW-0808">Transferase</keyword>
<keyword evidence="5 8" id="KW-0418">Kinase</keyword>
<keyword evidence="7 8" id="KW-0457">Lysine biosynthesis</keyword>
<dbReference type="InterPro" id="IPR004662">
    <property type="entry name" value="AcgluKinase_fam"/>
</dbReference>
<dbReference type="STRING" id="383372.Rcas_3466"/>
<dbReference type="Pfam" id="PF00696">
    <property type="entry name" value="AA_kinase"/>
    <property type="match status" value="1"/>
</dbReference>
<dbReference type="Proteomes" id="UP000000263">
    <property type="component" value="Chromosome"/>
</dbReference>
<comment type="pathway">
    <text evidence="8">Amino-acid biosynthesis; L-lysine biosynthesis via AAA pathway; L-lysine from L-alpha-aminoadipate (Thermus route): step 2/5.</text>
</comment>
<evidence type="ECO:0000313" key="11">
    <source>
        <dbReference type="Proteomes" id="UP000000263"/>
    </source>
</evidence>
<feature type="binding site" evidence="8">
    <location>
        <position position="64"/>
    </location>
    <ligand>
        <name>substrate</name>
    </ligand>
</feature>
<comment type="similarity">
    <text evidence="8">Belongs to the acetylglutamate kinase family. LysZ subfamily.</text>
</comment>
<feature type="site" description="Transition state stabilizer" evidence="8">
    <location>
        <position position="5"/>
    </location>
</feature>
<evidence type="ECO:0000313" key="10">
    <source>
        <dbReference type="EMBL" id="ABU59516.1"/>
    </source>
</evidence>
<dbReference type="CDD" id="cd04251">
    <property type="entry name" value="AAK_NAGK-UC"/>
    <property type="match status" value="1"/>
</dbReference>
<dbReference type="OrthoDB" id="9803155at2"/>
<dbReference type="RefSeq" id="WP_012121939.1">
    <property type="nucleotide sequence ID" value="NC_009767.1"/>
</dbReference>
<dbReference type="InterPro" id="IPR001057">
    <property type="entry name" value="Glu/AcGlu_kinase"/>
</dbReference>
<dbReference type="EC" id="2.7.2.17" evidence="8"/>
<dbReference type="InterPro" id="IPR036393">
    <property type="entry name" value="AceGlu_kinase-like_sf"/>
</dbReference>